<keyword evidence="4" id="KW-1185">Reference proteome</keyword>
<organism evidence="3 4">
    <name type="scientific">Candidatus Protofrankia californiensis</name>
    <dbReference type="NCBI Taxonomy" id="1839754"/>
    <lineage>
        <taxon>Bacteria</taxon>
        <taxon>Bacillati</taxon>
        <taxon>Actinomycetota</taxon>
        <taxon>Actinomycetes</taxon>
        <taxon>Frankiales</taxon>
        <taxon>Frankiaceae</taxon>
        <taxon>Protofrankia</taxon>
    </lineage>
</organism>
<proteinExistence type="predicted"/>
<dbReference type="Pfam" id="PF01381">
    <property type="entry name" value="HTH_3"/>
    <property type="match status" value="1"/>
</dbReference>
<evidence type="ECO:0000313" key="4">
    <source>
        <dbReference type="Proteomes" id="UP000199013"/>
    </source>
</evidence>
<reference evidence="4" key="1">
    <citation type="submission" date="2016-02" db="EMBL/GenBank/DDBJ databases">
        <authorList>
            <person name="Wibberg D."/>
        </authorList>
    </citation>
    <scope>NUCLEOTIDE SEQUENCE [LARGE SCALE GENOMIC DNA]</scope>
</reference>
<dbReference type="InterPro" id="IPR010982">
    <property type="entry name" value="Lambda_DNA-bd_dom_sf"/>
</dbReference>
<gene>
    <name evidence="3" type="ORF">FDG2_1917</name>
</gene>
<protein>
    <recommendedName>
        <fullName evidence="2">HTH cro/C1-type domain-containing protein</fullName>
    </recommendedName>
</protein>
<sequence length="204" mass="22675">MAMSEVMRRRRAELGLSQADLATRVGVDRRQIRRYEAGEQQPLLSVGVAIAEVLGVSVAELLGRPTPRVDLSGLWWSAWQTFKDGDEIVTSQEVRIGDRQGDQMAIDALSRGSVTLEEGGYLWRGELRIWDNQVLMGWYAADDGSVRSKGTMYFVLHPHGINLTGRWVGLSYDGLIVTGWAATAKSDDEARALIEQLKQDGTLR</sequence>
<accession>A0A1C3NWM2</accession>
<evidence type="ECO:0000259" key="2">
    <source>
        <dbReference type="PROSITE" id="PS50943"/>
    </source>
</evidence>
<dbReference type="EMBL" id="FLUV01000795">
    <property type="protein sequence ID" value="SBW21139.1"/>
    <property type="molecule type" value="Genomic_DNA"/>
</dbReference>
<dbReference type="CDD" id="cd00093">
    <property type="entry name" value="HTH_XRE"/>
    <property type="match status" value="1"/>
</dbReference>
<keyword evidence="1" id="KW-0238">DNA-binding</keyword>
<evidence type="ECO:0000313" key="3">
    <source>
        <dbReference type="EMBL" id="SBW21139.1"/>
    </source>
</evidence>
<evidence type="ECO:0000256" key="1">
    <source>
        <dbReference type="ARBA" id="ARBA00023125"/>
    </source>
</evidence>
<name>A0A1C3NWM2_9ACTN</name>
<dbReference type="AlphaFoldDB" id="A0A1C3NWM2"/>
<dbReference type="PROSITE" id="PS50943">
    <property type="entry name" value="HTH_CROC1"/>
    <property type="match status" value="1"/>
</dbReference>
<dbReference type="Proteomes" id="UP000199013">
    <property type="component" value="Unassembled WGS sequence"/>
</dbReference>
<dbReference type="GO" id="GO:0003677">
    <property type="term" value="F:DNA binding"/>
    <property type="evidence" value="ECO:0007669"/>
    <property type="project" value="UniProtKB-KW"/>
</dbReference>
<feature type="domain" description="HTH cro/C1-type" evidence="2">
    <location>
        <begin position="7"/>
        <end position="61"/>
    </location>
</feature>
<dbReference type="Gene3D" id="1.10.260.40">
    <property type="entry name" value="lambda repressor-like DNA-binding domains"/>
    <property type="match status" value="1"/>
</dbReference>
<dbReference type="SMART" id="SM00530">
    <property type="entry name" value="HTH_XRE"/>
    <property type="match status" value="1"/>
</dbReference>
<dbReference type="SUPFAM" id="SSF47413">
    <property type="entry name" value="lambda repressor-like DNA-binding domains"/>
    <property type="match status" value="1"/>
</dbReference>
<dbReference type="InterPro" id="IPR001387">
    <property type="entry name" value="Cro/C1-type_HTH"/>
</dbReference>
<dbReference type="PANTHER" id="PTHR46558:SF11">
    <property type="entry name" value="HTH-TYPE TRANSCRIPTIONAL REGULATOR XRE"/>
    <property type="match status" value="1"/>
</dbReference>
<dbReference type="PANTHER" id="PTHR46558">
    <property type="entry name" value="TRACRIPTIONAL REGULATORY PROTEIN-RELATED-RELATED"/>
    <property type="match status" value="1"/>
</dbReference>